<evidence type="ECO:0000313" key="1">
    <source>
        <dbReference type="EMBL" id="CAG8583067.1"/>
    </source>
</evidence>
<dbReference type="Proteomes" id="UP000789570">
    <property type="component" value="Unassembled WGS sequence"/>
</dbReference>
<accession>A0A9N9G5K9</accession>
<dbReference type="EMBL" id="CAJVPQ010002090">
    <property type="protein sequence ID" value="CAG8583067.1"/>
    <property type="molecule type" value="Genomic_DNA"/>
</dbReference>
<keyword evidence="2" id="KW-1185">Reference proteome</keyword>
<name>A0A9N9G5K9_9GLOM</name>
<proteinExistence type="predicted"/>
<dbReference type="AlphaFoldDB" id="A0A9N9G5K9"/>
<sequence length="91" mass="9418">GRGSDVGLDDFFSNGGNGVGLNVGLLGNSGGDGGGFDEYGDGDRFDECGNGGRLSWYGSDGCGDGSSIIDSNRHQFIIGKQIDIFDTGLFW</sequence>
<feature type="non-terminal residue" evidence="1">
    <location>
        <position position="1"/>
    </location>
</feature>
<reference evidence="1" key="1">
    <citation type="submission" date="2021-06" db="EMBL/GenBank/DDBJ databases">
        <authorList>
            <person name="Kallberg Y."/>
            <person name="Tangrot J."/>
            <person name="Rosling A."/>
        </authorList>
    </citation>
    <scope>NUCLEOTIDE SEQUENCE</scope>
    <source>
        <strain evidence="1">UK204</strain>
    </source>
</reference>
<gene>
    <name evidence="1" type="ORF">FCALED_LOCUS7700</name>
</gene>
<evidence type="ECO:0000313" key="2">
    <source>
        <dbReference type="Proteomes" id="UP000789570"/>
    </source>
</evidence>
<organism evidence="1 2">
    <name type="scientific">Funneliformis caledonium</name>
    <dbReference type="NCBI Taxonomy" id="1117310"/>
    <lineage>
        <taxon>Eukaryota</taxon>
        <taxon>Fungi</taxon>
        <taxon>Fungi incertae sedis</taxon>
        <taxon>Mucoromycota</taxon>
        <taxon>Glomeromycotina</taxon>
        <taxon>Glomeromycetes</taxon>
        <taxon>Glomerales</taxon>
        <taxon>Glomeraceae</taxon>
        <taxon>Funneliformis</taxon>
    </lineage>
</organism>
<comment type="caution">
    <text evidence="1">The sequence shown here is derived from an EMBL/GenBank/DDBJ whole genome shotgun (WGS) entry which is preliminary data.</text>
</comment>
<protein>
    <submittedName>
        <fullName evidence="1">4398_t:CDS:1</fullName>
    </submittedName>
</protein>